<reference evidence="3" key="1">
    <citation type="submission" date="2015-07" db="EMBL/GenBank/DDBJ databases">
        <title>Complete Genome of Thermincola ferriacetica strain Z-0001T.</title>
        <authorList>
            <person name="Lusk B."/>
            <person name="Badalamenti J.P."/>
            <person name="Parameswaran P."/>
            <person name="Bond D.R."/>
            <person name="Torres C.I."/>
        </authorList>
    </citation>
    <scope>NUCLEOTIDE SEQUENCE [LARGE SCALE GENOMIC DNA]</scope>
    <source>
        <strain evidence="3">Z-0001</strain>
    </source>
</reference>
<dbReference type="PATRIC" id="fig|281456.6.peg.2383"/>
<dbReference type="EMBL" id="LGTE01000016">
    <property type="protein sequence ID" value="KNZ69148.1"/>
    <property type="molecule type" value="Genomic_DNA"/>
</dbReference>
<evidence type="ECO:0000313" key="3">
    <source>
        <dbReference type="Proteomes" id="UP000037175"/>
    </source>
</evidence>
<evidence type="ECO:0000313" key="2">
    <source>
        <dbReference type="EMBL" id="KNZ69148.1"/>
    </source>
</evidence>
<dbReference type="RefSeq" id="WP_052218408.1">
    <property type="nucleotide sequence ID" value="NZ_LGTE01000016.1"/>
</dbReference>
<dbReference type="InterPro" id="IPR052573">
    <property type="entry name" value="DnaJ_C_subfamily_28"/>
</dbReference>
<comment type="caution">
    <text evidence="2">The sequence shown here is derived from an EMBL/GenBank/DDBJ whole genome shotgun (WGS) entry which is preliminary data.</text>
</comment>
<dbReference type="Pfam" id="PF09350">
    <property type="entry name" value="DJC28_CD"/>
    <property type="match status" value="1"/>
</dbReference>
<dbReference type="PANTHER" id="PTHR39158:SF1">
    <property type="entry name" value="DNAJ HOMOLOG SUBFAMILY C MEMBER 28"/>
    <property type="match status" value="1"/>
</dbReference>
<feature type="domain" description="DnaJ homologue subfamily C member 28 conserved" evidence="1">
    <location>
        <begin position="7"/>
        <end position="73"/>
    </location>
</feature>
<evidence type="ECO:0000259" key="1">
    <source>
        <dbReference type="Pfam" id="PF09350"/>
    </source>
</evidence>
<dbReference type="Proteomes" id="UP000037175">
    <property type="component" value="Unassembled WGS sequence"/>
</dbReference>
<accession>A0A0L6W189</accession>
<protein>
    <submittedName>
        <fullName evidence="2">DnaJ-like protein</fullName>
    </submittedName>
</protein>
<keyword evidence="3" id="KW-1185">Reference proteome</keyword>
<sequence>MDVVAVIAEEKILQAIKNGELENLPGQGKPLKIQDLSNVPAELRAGYILLKNAGVLPEELELRKEIISLQTLVDCCYDEEDRKSLKRELNAKILRFNILMEKRKGSGSALGIYKDKIYNKLG</sequence>
<gene>
    <name evidence="2" type="ORF">Tfer_2253</name>
</gene>
<organism evidence="2 3">
    <name type="scientific">Thermincola ferriacetica</name>
    <dbReference type="NCBI Taxonomy" id="281456"/>
    <lineage>
        <taxon>Bacteria</taxon>
        <taxon>Bacillati</taxon>
        <taxon>Bacillota</taxon>
        <taxon>Clostridia</taxon>
        <taxon>Eubacteriales</taxon>
        <taxon>Thermincolaceae</taxon>
        <taxon>Thermincola</taxon>
    </lineage>
</organism>
<name>A0A0L6W189_9FIRM</name>
<dbReference type="AlphaFoldDB" id="A0A0L6W189"/>
<dbReference type="PANTHER" id="PTHR39158">
    <property type="entry name" value="OS08G0560600 PROTEIN"/>
    <property type="match status" value="1"/>
</dbReference>
<dbReference type="InterPro" id="IPR018961">
    <property type="entry name" value="DnaJ_homolog_subfam-C_membr-28"/>
</dbReference>
<proteinExistence type="predicted"/>